<evidence type="ECO:0000313" key="1">
    <source>
        <dbReference type="EMBL" id="MBC2873358.1"/>
    </source>
</evidence>
<proteinExistence type="predicted"/>
<evidence type="ECO:0008006" key="3">
    <source>
        <dbReference type="Google" id="ProtNLM"/>
    </source>
</evidence>
<name>A0A923EML9_KLEPN</name>
<evidence type="ECO:0000313" key="2">
    <source>
        <dbReference type="Proteomes" id="UP000629923"/>
    </source>
</evidence>
<reference evidence="1" key="1">
    <citation type="submission" date="2020-08" db="EMBL/GenBank/DDBJ databases">
        <title>Tigecycline and colistin resistance in Klebsiella pneumoniae.</title>
        <authorList>
            <person name="Ramesh N."/>
            <person name="Shanthini T."/>
            <person name="Prasanth M."/>
            <person name="Senthilkumar N."/>
            <person name="Meesala Krishna M."/>
            <person name="Guruswami G."/>
        </authorList>
    </citation>
    <scope>NUCLEOTIDE SEQUENCE</scope>
    <source>
        <strain evidence="1">SHM 84C</strain>
    </source>
</reference>
<comment type="caution">
    <text evidence="1">The sequence shown here is derived from an EMBL/GenBank/DDBJ whole genome shotgun (WGS) entry which is preliminary data.</text>
</comment>
<organism evidence="1 2">
    <name type="scientific">Klebsiella pneumoniae</name>
    <dbReference type="NCBI Taxonomy" id="573"/>
    <lineage>
        <taxon>Bacteria</taxon>
        <taxon>Pseudomonadati</taxon>
        <taxon>Pseudomonadota</taxon>
        <taxon>Gammaproteobacteria</taxon>
        <taxon>Enterobacterales</taxon>
        <taxon>Enterobacteriaceae</taxon>
        <taxon>Klebsiella/Raoultella group</taxon>
        <taxon>Klebsiella</taxon>
        <taxon>Klebsiella pneumoniae complex</taxon>
    </lineage>
</organism>
<dbReference type="EMBL" id="JACLQZ010000002">
    <property type="protein sequence ID" value="MBC2873358.1"/>
    <property type="molecule type" value="Genomic_DNA"/>
</dbReference>
<dbReference type="Proteomes" id="UP000629923">
    <property type="component" value="Unassembled WGS sequence"/>
</dbReference>
<sequence>MNNVTTSLAAIKSTQQTQATTISALSQQQTNLTAQVGGQSAELQELKKTVVENGNVNSTGWSKWKPTATVKVCCWYRFRYRWQKFAEPVSGSG</sequence>
<gene>
    <name evidence="1" type="ORF">H7U18_26520</name>
</gene>
<dbReference type="AlphaFoldDB" id="A0A923EML9"/>
<protein>
    <recommendedName>
        <fullName evidence="3">Gp24</fullName>
    </recommendedName>
</protein>
<accession>A0A923EML9</accession>